<evidence type="ECO:0000313" key="2">
    <source>
        <dbReference type="Proteomes" id="UP001182556"/>
    </source>
</evidence>
<dbReference type="InterPro" id="IPR013744">
    <property type="entry name" value="SidJ"/>
</dbReference>
<dbReference type="AlphaFoldDB" id="A0AAD9FVA6"/>
<gene>
    <name evidence="1" type="ORF">DB88DRAFT_475959</name>
</gene>
<dbReference type="PANTHER" id="PTHR31591">
    <property type="entry name" value="UPF0613 PROTEIN PB24D3.06C"/>
    <property type="match status" value="1"/>
</dbReference>
<reference evidence="1" key="1">
    <citation type="submission" date="2023-02" db="EMBL/GenBank/DDBJ databases">
        <title>Identification and recombinant expression of a fungal hydrolase from Papiliotrema laurentii that hydrolyzes apple cutin and clears colloidal polyester polyurethane.</title>
        <authorList>
            <consortium name="DOE Joint Genome Institute"/>
            <person name="Roman V.A."/>
            <person name="Bojanowski C."/>
            <person name="Crable B.R."/>
            <person name="Wagner D.N."/>
            <person name="Hung C.S."/>
            <person name="Nadeau L.J."/>
            <person name="Schratz L."/>
            <person name="Haridas S."/>
            <person name="Pangilinan J."/>
            <person name="Lipzen A."/>
            <person name="Na H."/>
            <person name="Yan M."/>
            <person name="Ng V."/>
            <person name="Grigoriev I.V."/>
            <person name="Spatafora J.W."/>
            <person name="Barlow D."/>
            <person name="Biffinger J."/>
            <person name="Kelley-Loughnane N."/>
            <person name="Varaljay V.A."/>
            <person name="Crookes-Goodson W.J."/>
        </authorList>
    </citation>
    <scope>NUCLEOTIDE SEQUENCE</scope>
    <source>
        <strain evidence="1">5307AH</strain>
    </source>
</reference>
<protein>
    <recommendedName>
        <fullName evidence="3">Dolichol-phosphate mannosyltransferase</fullName>
    </recommendedName>
</protein>
<accession>A0AAD9FVA6</accession>
<evidence type="ECO:0008006" key="3">
    <source>
        <dbReference type="Google" id="ProtNLM"/>
    </source>
</evidence>
<sequence length="302" mass="33031">MSLHGTLSLFSLPQGDDYKRPYFTTGDVSATRAIVFIAGLYNGLLEPAFVTPLAHALEKAKWKLILFAWSGQYDGFGSGSLDRDVADMSSLIKHVRAQDKVQDVVIMGHSTGSQDVIHYLTSPTASSREPVLGGIMQAPASDRQYFAEKSTEGVDVWKAALVDAERLLKEGKKDTLMSPEFCKTAGTRMTAYRLHSLIGVGGDDDYFSSDLPDTNDPPTPHVHPLASSFGKLTTPALVLWSEKDEYGYLDDQRPLLDRWIAASNGKLSAKVVTGATHGVKEETSQRELCDLTVGWLTENFGE</sequence>
<dbReference type="Proteomes" id="UP001182556">
    <property type="component" value="Unassembled WGS sequence"/>
</dbReference>
<keyword evidence="2" id="KW-1185">Reference proteome</keyword>
<dbReference type="Pfam" id="PF08538">
    <property type="entry name" value="DUF1749"/>
    <property type="match status" value="1"/>
</dbReference>
<dbReference type="SUPFAM" id="SSF53474">
    <property type="entry name" value="alpha/beta-Hydrolases"/>
    <property type="match status" value="1"/>
</dbReference>
<organism evidence="1 2">
    <name type="scientific">Papiliotrema laurentii</name>
    <name type="common">Cryptococcus laurentii</name>
    <dbReference type="NCBI Taxonomy" id="5418"/>
    <lineage>
        <taxon>Eukaryota</taxon>
        <taxon>Fungi</taxon>
        <taxon>Dikarya</taxon>
        <taxon>Basidiomycota</taxon>
        <taxon>Agaricomycotina</taxon>
        <taxon>Tremellomycetes</taxon>
        <taxon>Tremellales</taxon>
        <taxon>Rhynchogastremaceae</taxon>
        <taxon>Papiliotrema</taxon>
    </lineage>
</organism>
<dbReference type="EMBL" id="JAODAN010000001">
    <property type="protein sequence ID" value="KAK1926897.1"/>
    <property type="molecule type" value="Genomic_DNA"/>
</dbReference>
<dbReference type="PANTHER" id="PTHR31591:SF1">
    <property type="entry name" value="UPF0613 PROTEIN PB24D3.06C"/>
    <property type="match status" value="1"/>
</dbReference>
<comment type="caution">
    <text evidence="1">The sequence shown here is derived from an EMBL/GenBank/DDBJ whole genome shotgun (WGS) entry which is preliminary data.</text>
</comment>
<proteinExistence type="predicted"/>
<dbReference type="InterPro" id="IPR029058">
    <property type="entry name" value="AB_hydrolase_fold"/>
</dbReference>
<name>A0AAD9FVA6_PAPLA</name>
<dbReference type="Gene3D" id="3.40.50.1820">
    <property type="entry name" value="alpha/beta hydrolase"/>
    <property type="match status" value="1"/>
</dbReference>
<evidence type="ECO:0000313" key="1">
    <source>
        <dbReference type="EMBL" id="KAK1926897.1"/>
    </source>
</evidence>